<organism evidence="1 2">
    <name type="scientific">Parelaphostrongylus tenuis</name>
    <name type="common">Meningeal worm</name>
    <dbReference type="NCBI Taxonomy" id="148309"/>
    <lineage>
        <taxon>Eukaryota</taxon>
        <taxon>Metazoa</taxon>
        <taxon>Ecdysozoa</taxon>
        <taxon>Nematoda</taxon>
        <taxon>Chromadorea</taxon>
        <taxon>Rhabditida</taxon>
        <taxon>Rhabditina</taxon>
        <taxon>Rhabditomorpha</taxon>
        <taxon>Strongyloidea</taxon>
        <taxon>Metastrongylidae</taxon>
        <taxon>Parelaphostrongylus</taxon>
    </lineage>
</organism>
<protein>
    <submittedName>
        <fullName evidence="1">Uncharacterized protein</fullName>
    </submittedName>
</protein>
<dbReference type="Proteomes" id="UP001196413">
    <property type="component" value="Unassembled WGS sequence"/>
</dbReference>
<dbReference type="AlphaFoldDB" id="A0AAD5MGJ6"/>
<keyword evidence="2" id="KW-1185">Reference proteome</keyword>
<sequence>MDDFEFEVASAFGCYYPSSVTKEKPSEFQIDDQDRNSCRGQMAANTLKNVLKTKD</sequence>
<comment type="caution">
    <text evidence="1">The sequence shown here is derived from an EMBL/GenBank/DDBJ whole genome shotgun (WGS) entry which is preliminary data.</text>
</comment>
<dbReference type="EMBL" id="JAHQIW010002613">
    <property type="protein sequence ID" value="KAJ1355818.1"/>
    <property type="molecule type" value="Genomic_DNA"/>
</dbReference>
<proteinExistence type="predicted"/>
<reference evidence="1" key="1">
    <citation type="submission" date="2021-06" db="EMBL/GenBank/DDBJ databases">
        <title>Parelaphostrongylus tenuis whole genome reference sequence.</title>
        <authorList>
            <person name="Garwood T.J."/>
            <person name="Larsen P.A."/>
            <person name="Fountain-Jones N.M."/>
            <person name="Garbe J.R."/>
            <person name="Macchietto M.G."/>
            <person name="Kania S.A."/>
            <person name="Gerhold R.W."/>
            <person name="Richards J.E."/>
            <person name="Wolf T.M."/>
        </authorList>
    </citation>
    <scope>NUCLEOTIDE SEQUENCE</scope>
    <source>
        <strain evidence="1">MNPRO001-30</strain>
        <tissue evidence="1">Meninges</tissue>
    </source>
</reference>
<accession>A0AAD5MGJ6</accession>
<evidence type="ECO:0000313" key="1">
    <source>
        <dbReference type="EMBL" id="KAJ1355818.1"/>
    </source>
</evidence>
<evidence type="ECO:0000313" key="2">
    <source>
        <dbReference type="Proteomes" id="UP001196413"/>
    </source>
</evidence>
<gene>
    <name evidence="1" type="ORF">KIN20_013369</name>
</gene>
<name>A0AAD5MGJ6_PARTN</name>